<gene>
    <name evidence="2" type="ORF">BDK89_0961</name>
</gene>
<dbReference type="AlphaFoldDB" id="A0A4R7HWJ8"/>
<reference evidence="2 3" key="1">
    <citation type="submission" date="2019-03" db="EMBL/GenBank/DDBJ databases">
        <title>Sequencing the genomes of 1000 actinobacteria strains.</title>
        <authorList>
            <person name="Klenk H.-P."/>
        </authorList>
    </citation>
    <scope>NUCLEOTIDE SEQUENCE [LARGE SCALE GENOMIC DNA]</scope>
    <source>
        <strain evidence="2 3">DSM 18936</strain>
    </source>
</reference>
<evidence type="ECO:0000313" key="3">
    <source>
        <dbReference type="Proteomes" id="UP000294558"/>
    </source>
</evidence>
<keyword evidence="1" id="KW-0732">Signal</keyword>
<dbReference type="InterPro" id="IPR006626">
    <property type="entry name" value="PbH1"/>
</dbReference>
<dbReference type="NCBIfam" id="TIGR04214">
    <property type="entry name" value="CSLREA_Nterm"/>
    <property type="match status" value="1"/>
</dbReference>
<dbReference type="InterPro" id="IPR012334">
    <property type="entry name" value="Pectin_lyas_fold"/>
</dbReference>
<feature type="signal peptide" evidence="1">
    <location>
        <begin position="1"/>
        <end position="31"/>
    </location>
</feature>
<name>A0A4R7HWJ8_9ACTN</name>
<comment type="caution">
    <text evidence="2">The sequence shown here is derived from an EMBL/GenBank/DDBJ whole genome shotgun (WGS) entry which is preliminary data.</text>
</comment>
<dbReference type="EMBL" id="SOAU01000001">
    <property type="protein sequence ID" value="TDT15391.1"/>
    <property type="molecule type" value="Genomic_DNA"/>
</dbReference>
<organism evidence="2 3">
    <name type="scientific">Ilumatobacter fluminis</name>
    <dbReference type="NCBI Taxonomy" id="467091"/>
    <lineage>
        <taxon>Bacteria</taxon>
        <taxon>Bacillati</taxon>
        <taxon>Actinomycetota</taxon>
        <taxon>Acidimicrobiia</taxon>
        <taxon>Acidimicrobiales</taxon>
        <taxon>Ilumatobacteraceae</taxon>
        <taxon>Ilumatobacter</taxon>
    </lineage>
</organism>
<dbReference type="InterPro" id="IPR011050">
    <property type="entry name" value="Pectin_lyase_fold/virulence"/>
</dbReference>
<proteinExistence type="predicted"/>
<dbReference type="PANTHER" id="PTHR34720:SF9">
    <property type="entry name" value="BLR4714 PROTEIN"/>
    <property type="match status" value="1"/>
</dbReference>
<dbReference type="Gene3D" id="2.160.20.10">
    <property type="entry name" value="Single-stranded right-handed beta-helix, Pectin lyase-like"/>
    <property type="match status" value="1"/>
</dbReference>
<dbReference type="OrthoDB" id="1140572at2"/>
<keyword evidence="3" id="KW-1185">Reference proteome</keyword>
<sequence>MARSRTGRALTTASGLLLAGAVAIGADSASAAVEHQLTVDTTDDTVDADPGDGACADASGSCSLRAAVQEAEASSGAAHISLPAGEYRFTLANTGGDEDAGATGDLDVSTDIRISGFGATIDTDWLDRGFDVAESGNLVLSGLSIINGYAPGGADPVVGSGGAIANAGSTTLQIVSFVGNRAEGPAASGGAILNTGELSVWFSTFDGNRATRAGGAIEANGGTTNIVGSTFVENTTGPEPGNGGAFHLTGEGQVTVSGSTFRGNTATAEGGALWNSASGTMVVANSSIDGNTASGAEADQGGGGVFNDGGTMTISGSTIFGNIADGEAGSGGGVLNNDGTVDIESTDIVGNTSNRAGGGIEANVGTTDLDFVRLEANRTGSAPGNGGGFHITGAGNSDIRNSTVIRNEAAAEGGGLWNGVGTMTVVDTQVSFNTAAGPAADQGGGGLFNAGGTLVVDGGSIDENTATGEAGSGGGILNDQGTLEVTGTEIADNSSVRAGGGIEANVGTTTIDDVNLFRNTTGGSPGNGGGLHITGAGDATVSNSNISFNTAAAEGGGLWNGTGTMVVTDSFLNTNTASGDEADQGGGGLFNAGGTLEVRSTKLFKNVADGASGSGGGILNDQGDLTVEDSNISRNESMRAGGGIEANIGTTTLVEVRLEANSTGAAPGNGGGLHISGAGTADITDGRVFRNSAAKEGGGLWNSATGTLTVSGTDIRKNTAPAGPDVFTVPGGDTTIG</sequence>
<dbReference type="PANTHER" id="PTHR34720">
    <property type="entry name" value="MICROCYSTIN DEPENDENT PROTEIN"/>
    <property type="match status" value="1"/>
</dbReference>
<dbReference type="InterPro" id="IPR026457">
    <property type="entry name" value="CSLREA_Nterm"/>
</dbReference>
<evidence type="ECO:0000256" key="1">
    <source>
        <dbReference type="SAM" id="SignalP"/>
    </source>
</evidence>
<accession>A0A4R7HWJ8</accession>
<dbReference type="SUPFAM" id="SSF51126">
    <property type="entry name" value="Pectin lyase-like"/>
    <property type="match status" value="3"/>
</dbReference>
<dbReference type="Proteomes" id="UP000294558">
    <property type="component" value="Unassembled WGS sequence"/>
</dbReference>
<feature type="chain" id="PRO_5020417473" evidence="1">
    <location>
        <begin position="32"/>
        <end position="737"/>
    </location>
</feature>
<evidence type="ECO:0000313" key="2">
    <source>
        <dbReference type="EMBL" id="TDT15391.1"/>
    </source>
</evidence>
<protein>
    <submittedName>
        <fullName evidence="2">CSLREA domain-containing protein</fullName>
    </submittedName>
</protein>
<dbReference type="RefSeq" id="WP_133867846.1">
    <property type="nucleotide sequence ID" value="NZ_SOAU01000001.1"/>
</dbReference>
<dbReference type="SMART" id="SM00710">
    <property type="entry name" value="PbH1"/>
    <property type="match status" value="8"/>
</dbReference>